<dbReference type="GO" id="GO:0004001">
    <property type="term" value="F:adenosine kinase activity"/>
    <property type="evidence" value="ECO:0007669"/>
    <property type="project" value="UniProtKB-UniRule"/>
</dbReference>
<comment type="function">
    <text evidence="10">ATP dependent phosphorylation of adenosine and other related nucleoside analogs to monophosphate derivatives.</text>
</comment>
<gene>
    <name evidence="13" type="ORF">OTU49_010757</name>
</gene>
<evidence type="ECO:0000259" key="12">
    <source>
        <dbReference type="Pfam" id="PF00294"/>
    </source>
</evidence>
<evidence type="ECO:0000256" key="5">
    <source>
        <dbReference type="ARBA" id="ARBA00022726"/>
    </source>
</evidence>
<dbReference type="FunFam" id="3.40.1190.20:FF:000006">
    <property type="entry name" value="Adenosine kinase 2"/>
    <property type="match status" value="1"/>
</dbReference>
<keyword evidence="10" id="KW-0460">Magnesium</keyword>
<evidence type="ECO:0000256" key="2">
    <source>
        <dbReference type="ARBA" id="ARBA00010688"/>
    </source>
</evidence>
<evidence type="ECO:0000256" key="11">
    <source>
        <dbReference type="SAM" id="Phobius"/>
    </source>
</evidence>
<evidence type="ECO:0000256" key="8">
    <source>
        <dbReference type="ARBA" id="ARBA00022840"/>
    </source>
</evidence>
<dbReference type="GO" id="GO:0006144">
    <property type="term" value="P:purine nucleobase metabolic process"/>
    <property type="evidence" value="ECO:0007669"/>
    <property type="project" value="TreeGrafter"/>
</dbReference>
<dbReference type="Gene3D" id="3.30.1110.10">
    <property type="match status" value="1"/>
</dbReference>
<protein>
    <recommendedName>
        <fullName evidence="3 10">Adenosine kinase</fullName>
        <shortName evidence="10">AK</shortName>
        <ecNumber evidence="3 10">2.7.1.20</ecNumber>
    </recommendedName>
    <alternativeName>
        <fullName evidence="10">Adenosine 5'-phosphotransferase</fullName>
    </alternativeName>
</protein>
<comment type="caution">
    <text evidence="13">The sequence shown here is derived from an EMBL/GenBank/DDBJ whole genome shotgun (WGS) entry which is preliminary data.</text>
</comment>
<comment type="cofactor">
    <cofactor evidence="10">
        <name>Mg(2+)</name>
        <dbReference type="ChEBI" id="CHEBI:18420"/>
    </cofactor>
    <text evidence="10">Binds 3 Mg(2+) ions per subunit.</text>
</comment>
<dbReference type="InterPro" id="IPR011611">
    <property type="entry name" value="PfkB_dom"/>
</dbReference>
<dbReference type="PANTHER" id="PTHR45769">
    <property type="entry name" value="ADENOSINE KINASE"/>
    <property type="match status" value="1"/>
</dbReference>
<dbReference type="GO" id="GO:0005524">
    <property type="term" value="F:ATP binding"/>
    <property type="evidence" value="ECO:0007669"/>
    <property type="project" value="UniProtKB-UniRule"/>
</dbReference>
<dbReference type="GO" id="GO:0044209">
    <property type="term" value="P:AMP salvage"/>
    <property type="evidence" value="ECO:0007669"/>
    <property type="project" value="UniProtKB-UniRule"/>
</dbReference>
<evidence type="ECO:0000256" key="1">
    <source>
        <dbReference type="ARBA" id="ARBA00004801"/>
    </source>
</evidence>
<keyword evidence="4 10" id="KW-0808">Transferase</keyword>
<comment type="catalytic activity">
    <reaction evidence="10">
        <text>adenosine + ATP = AMP + ADP + H(+)</text>
        <dbReference type="Rhea" id="RHEA:20824"/>
        <dbReference type="ChEBI" id="CHEBI:15378"/>
        <dbReference type="ChEBI" id="CHEBI:16335"/>
        <dbReference type="ChEBI" id="CHEBI:30616"/>
        <dbReference type="ChEBI" id="CHEBI:456215"/>
        <dbReference type="ChEBI" id="CHEBI:456216"/>
        <dbReference type="EC" id="2.7.1.20"/>
    </reaction>
</comment>
<keyword evidence="11" id="KW-0472">Membrane</keyword>
<keyword evidence="6 10" id="KW-0547">Nucleotide-binding</keyword>
<keyword evidence="14" id="KW-1185">Reference proteome</keyword>
<organism evidence="13 14">
    <name type="scientific">Cherax quadricarinatus</name>
    <name type="common">Australian red claw crayfish</name>
    <dbReference type="NCBI Taxonomy" id="27406"/>
    <lineage>
        <taxon>Eukaryota</taxon>
        <taxon>Metazoa</taxon>
        <taxon>Ecdysozoa</taxon>
        <taxon>Arthropoda</taxon>
        <taxon>Crustacea</taxon>
        <taxon>Multicrustacea</taxon>
        <taxon>Malacostraca</taxon>
        <taxon>Eumalacostraca</taxon>
        <taxon>Eucarida</taxon>
        <taxon>Decapoda</taxon>
        <taxon>Pleocyemata</taxon>
        <taxon>Astacidea</taxon>
        <taxon>Parastacoidea</taxon>
        <taxon>Parastacidae</taxon>
        <taxon>Cherax</taxon>
    </lineage>
</organism>
<keyword evidence="10" id="KW-0539">Nucleus</keyword>
<evidence type="ECO:0000256" key="3">
    <source>
        <dbReference type="ARBA" id="ARBA00012119"/>
    </source>
</evidence>
<comment type="subcellular location">
    <subcellularLocation>
        <location evidence="10">Nucleus</location>
    </subcellularLocation>
</comment>
<dbReference type="EMBL" id="JARKIK010000083">
    <property type="protein sequence ID" value="KAK8725212.1"/>
    <property type="molecule type" value="Genomic_DNA"/>
</dbReference>
<keyword evidence="5 10" id="KW-0660">Purine salvage</keyword>
<dbReference type="CDD" id="cd01168">
    <property type="entry name" value="adenosine_kinase"/>
    <property type="match status" value="1"/>
</dbReference>
<evidence type="ECO:0000313" key="14">
    <source>
        <dbReference type="Proteomes" id="UP001445076"/>
    </source>
</evidence>
<reference evidence="13 14" key="1">
    <citation type="journal article" date="2024" name="BMC Genomics">
        <title>Genome assembly of redclaw crayfish (Cherax quadricarinatus) provides insights into its immune adaptation and hypoxia tolerance.</title>
        <authorList>
            <person name="Liu Z."/>
            <person name="Zheng J."/>
            <person name="Li H."/>
            <person name="Fang K."/>
            <person name="Wang S."/>
            <person name="He J."/>
            <person name="Zhou D."/>
            <person name="Weng S."/>
            <person name="Chi M."/>
            <person name="Gu Z."/>
            <person name="He J."/>
            <person name="Li F."/>
            <person name="Wang M."/>
        </authorList>
    </citation>
    <scope>NUCLEOTIDE SEQUENCE [LARGE SCALE GENOMIC DNA]</scope>
    <source>
        <strain evidence="13">ZL_2023a</strain>
    </source>
</reference>
<dbReference type="GO" id="GO:0006166">
    <property type="term" value="P:purine ribonucleoside salvage"/>
    <property type="evidence" value="ECO:0007669"/>
    <property type="project" value="UniProtKB-KW"/>
</dbReference>
<evidence type="ECO:0000256" key="9">
    <source>
        <dbReference type="PIRSR" id="PIRSR601805-1"/>
    </source>
</evidence>
<dbReference type="EC" id="2.7.1.20" evidence="3 10"/>
<dbReference type="GO" id="GO:0005634">
    <property type="term" value="C:nucleus"/>
    <property type="evidence" value="ECO:0007669"/>
    <property type="project" value="UniProtKB-SubCell"/>
</dbReference>
<evidence type="ECO:0000256" key="6">
    <source>
        <dbReference type="ARBA" id="ARBA00022741"/>
    </source>
</evidence>
<proteinExistence type="inferred from homology"/>
<keyword evidence="8 10" id="KW-0067">ATP-binding</keyword>
<keyword evidence="11" id="KW-0812">Transmembrane</keyword>
<keyword evidence="7 10" id="KW-0418">Kinase</keyword>
<feature type="active site" description="Proton acceptor" evidence="9">
    <location>
        <position position="327"/>
    </location>
</feature>
<accession>A0AAW0W7R5</accession>
<evidence type="ECO:0000313" key="13">
    <source>
        <dbReference type="EMBL" id="KAK8725212.1"/>
    </source>
</evidence>
<comment type="similarity">
    <text evidence="2 10">Belongs to the carbohydrate kinase PfkB family.</text>
</comment>
<keyword evidence="11" id="KW-1133">Transmembrane helix</keyword>
<dbReference type="Proteomes" id="UP001445076">
    <property type="component" value="Unassembled WGS sequence"/>
</dbReference>
<dbReference type="PANTHER" id="PTHR45769:SF3">
    <property type="entry name" value="ADENOSINE KINASE"/>
    <property type="match status" value="1"/>
</dbReference>
<name>A0AAW0W7R5_CHEQU</name>
<feature type="transmembrane region" description="Helical" evidence="11">
    <location>
        <begin position="191"/>
        <end position="210"/>
    </location>
</feature>
<evidence type="ECO:0000256" key="7">
    <source>
        <dbReference type="ARBA" id="ARBA00022777"/>
    </source>
</evidence>
<dbReference type="GO" id="GO:0005829">
    <property type="term" value="C:cytosol"/>
    <property type="evidence" value="ECO:0007669"/>
    <property type="project" value="TreeGrafter"/>
</dbReference>
<dbReference type="Gene3D" id="3.40.1190.20">
    <property type="match status" value="1"/>
</dbReference>
<feature type="domain" description="Carbohydrate kinase PfkB" evidence="12">
    <location>
        <begin position="55"/>
        <end position="367"/>
    </location>
</feature>
<dbReference type="AlphaFoldDB" id="A0AAW0W7R5"/>
<sequence>MATVRKTIAKLGALLNAGTEPRLPPETSRVSREGILFGMGNPLLDICAITKEDFLEKYGLEPNNAILAEAKHQSMYKEMASMDNVEYIAGGATQNTMRVAQWIVGKPYCATFMGSVGKDEFSETLEKKAKEAGVLVRYQKQDNHPTGTCAVVVTKNGMCRSLVANLAAANHFAQSHLEIPENWALMEKARFYYISGFFLTVSPASIMMVGKHACENNKMFCMNLSAPFLCDLYRGPMMDAFKYVDIIFGNETEAAKFSEVQKLGVTDVKEIALKVAALEKENTKRERVVVFTQGADNVILAKDGKISEFPAIKLPEEKLIDTNGAGDAFTGGFMAQLIQGKTIEACIKCGIWAATEIIQRSGCSFSQDVRYTNE</sequence>
<dbReference type="PROSITE" id="PS00584">
    <property type="entry name" value="PFKB_KINASES_2"/>
    <property type="match status" value="1"/>
</dbReference>
<dbReference type="SUPFAM" id="SSF53613">
    <property type="entry name" value="Ribokinase-like"/>
    <property type="match status" value="1"/>
</dbReference>
<evidence type="ECO:0000256" key="10">
    <source>
        <dbReference type="RuleBase" id="RU368116"/>
    </source>
</evidence>
<dbReference type="InterPro" id="IPR029056">
    <property type="entry name" value="Ribokinase-like"/>
</dbReference>
<comment type="subunit">
    <text evidence="10">Monomer.</text>
</comment>
<comment type="pathway">
    <text evidence="1 10">Purine metabolism; AMP biosynthesis via salvage pathway; AMP from adenosine: step 1/1.</text>
</comment>
<dbReference type="InterPro" id="IPR001805">
    <property type="entry name" value="Adenokinase"/>
</dbReference>
<dbReference type="InterPro" id="IPR002173">
    <property type="entry name" value="Carboh/pur_kinase_PfkB_CS"/>
</dbReference>
<dbReference type="Pfam" id="PF00294">
    <property type="entry name" value="PfkB"/>
    <property type="match status" value="1"/>
</dbReference>
<evidence type="ECO:0000256" key="4">
    <source>
        <dbReference type="ARBA" id="ARBA00022679"/>
    </source>
</evidence>
<dbReference type="PRINTS" id="PR00989">
    <property type="entry name" value="ADENOKINASE"/>
</dbReference>